<proteinExistence type="predicted"/>
<evidence type="ECO:0000313" key="1">
    <source>
        <dbReference type="EMBL" id="KAB6920750.1"/>
    </source>
</evidence>
<evidence type="ECO:0000313" key="2">
    <source>
        <dbReference type="Proteomes" id="UP000491334"/>
    </source>
</evidence>
<dbReference type="AlphaFoldDB" id="A0A6I1BW86"/>
<dbReference type="EMBL" id="WDZP01000001">
    <property type="protein sequence ID" value="KAB6920750.1"/>
    <property type="molecule type" value="Genomic_DNA"/>
</dbReference>
<reference evidence="1 2" key="1">
    <citation type="journal article" date="2019" name="Nat. Med.">
        <title>A library of human gut bacterial isolates paired with longitudinal multiomics data enables mechanistic microbiome research.</title>
        <authorList>
            <person name="Poyet M."/>
            <person name="Groussin M."/>
            <person name="Gibbons S.M."/>
            <person name="Avila-Pacheco J."/>
            <person name="Jiang X."/>
            <person name="Kearney S.M."/>
            <person name="Perrotta A.R."/>
            <person name="Berdy B."/>
            <person name="Zhao S."/>
            <person name="Lieberman T.D."/>
            <person name="Swanson P.K."/>
            <person name="Smith M."/>
            <person name="Roesemann S."/>
            <person name="Alexander J.E."/>
            <person name="Rich S.A."/>
            <person name="Livny J."/>
            <person name="Vlamakis H."/>
            <person name="Clish C."/>
            <person name="Bullock K."/>
            <person name="Deik A."/>
            <person name="Scott J."/>
            <person name="Pierce K.A."/>
            <person name="Xavier R.J."/>
            <person name="Alm E.J."/>
        </authorList>
    </citation>
    <scope>NUCLEOTIDE SEQUENCE [LARGE SCALE GENOMIC DNA]</scope>
    <source>
        <strain evidence="1 2">BIOML-A284</strain>
    </source>
</reference>
<accession>A0A6I1BW86</accession>
<gene>
    <name evidence="1" type="ORF">GBK06_00560</name>
</gene>
<name>A0A6I1BW86_BIFLN</name>
<protein>
    <submittedName>
        <fullName evidence="1">Uncharacterized protein</fullName>
    </submittedName>
</protein>
<dbReference type="Proteomes" id="UP000491334">
    <property type="component" value="Unassembled WGS sequence"/>
</dbReference>
<organism evidence="1 2">
    <name type="scientific">Bifidobacterium longum</name>
    <dbReference type="NCBI Taxonomy" id="216816"/>
    <lineage>
        <taxon>Bacteria</taxon>
        <taxon>Bacillati</taxon>
        <taxon>Actinomycetota</taxon>
        <taxon>Actinomycetes</taxon>
        <taxon>Bifidobacteriales</taxon>
        <taxon>Bifidobacteriaceae</taxon>
        <taxon>Bifidobacterium</taxon>
    </lineage>
</organism>
<comment type="caution">
    <text evidence="1">The sequence shown here is derived from an EMBL/GenBank/DDBJ whole genome shotgun (WGS) entry which is preliminary data.</text>
</comment>
<sequence length="117" mass="13058">MDTSHLSSTALQLQSPWKVGSVDFRDADGGRQAWAVEMARHLTITHHKQRMFFLFASLLRILHSTCAKRWNSAKILFAWYLLGWVAKRGCDTILSGGALNVGIPPKFYLPGICLSGL</sequence>